<name>A0A1S7FWQ6_9LIST</name>
<gene>
    <name evidence="1" type="ORF">UE46_12975</name>
</gene>
<dbReference type="RefSeq" id="WP_036059432.1">
    <property type="nucleotide sequence ID" value="NZ_CP011102.1"/>
</dbReference>
<protein>
    <submittedName>
        <fullName evidence="1">Uncharacterized protein</fullName>
    </submittedName>
</protein>
<dbReference type="EMBL" id="CP011102">
    <property type="protein sequence ID" value="AQY51843.1"/>
    <property type="molecule type" value="Genomic_DNA"/>
</dbReference>
<proteinExistence type="predicted"/>
<dbReference type="KEGG" id="lwi:UE46_12975"/>
<evidence type="ECO:0000313" key="2">
    <source>
        <dbReference type="Proteomes" id="UP000223060"/>
    </source>
</evidence>
<accession>A0A1S7FWQ6</accession>
<dbReference type="Proteomes" id="UP000223060">
    <property type="component" value="Chromosome"/>
</dbReference>
<dbReference type="Pfam" id="PF20317">
    <property type="entry name" value="HTH_60"/>
    <property type="match status" value="1"/>
</dbReference>
<sequence>MFDGTIQSGTAILKDKYGLTEKSVSKLLGIDVINLDEDYRSNPDSRTTHAEYILPFLVGSLDATSDDEKLLGVIDGLIHYFDLSIETLALYAEITPDEMKNFISDSNSLVVEKKYHMGMRIMLIHFVLKESYRLEMDN</sequence>
<dbReference type="AlphaFoldDB" id="A0A1S7FWQ6"/>
<reference evidence="2" key="1">
    <citation type="submission" date="2015-03" db="EMBL/GenBank/DDBJ databases">
        <authorList>
            <person name="Ferrari E."/>
            <person name="Walter M.C."/>
            <person name="Huptas C."/>
            <person name="Scherer S."/>
            <person name="Mueller-Herbst S."/>
        </authorList>
    </citation>
    <scope>NUCLEOTIDE SEQUENCE [LARGE SCALE GENOMIC DNA]</scope>
    <source>
        <strain evidence="2">LWP01</strain>
    </source>
</reference>
<keyword evidence="2" id="KW-1185">Reference proteome</keyword>
<evidence type="ECO:0000313" key="1">
    <source>
        <dbReference type="EMBL" id="AQY51843.1"/>
    </source>
</evidence>
<dbReference type="InterPro" id="IPR046930">
    <property type="entry name" value="HTH_60"/>
</dbReference>
<organism evidence="1 2">
    <name type="scientific">Listeria weihenstephanensis</name>
    <dbReference type="NCBI Taxonomy" id="1006155"/>
    <lineage>
        <taxon>Bacteria</taxon>
        <taxon>Bacillati</taxon>
        <taxon>Bacillota</taxon>
        <taxon>Bacilli</taxon>
        <taxon>Bacillales</taxon>
        <taxon>Listeriaceae</taxon>
        <taxon>Listeria</taxon>
    </lineage>
</organism>